<dbReference type="Pfam" id="PF01636">
    <property type="entry name" value="APH"/>
    <property type="match status" value="1"/>
</dbReference>
<dbReference type="RefSeq" id="WP_127362361.1">
    <property type="nucleotide sequence ID" value="NZ_CP025334.1"/>
</dbReference>
<dbReference type="Proteomes" id="UP000234327">
    <property type="component" value="Unassembled WGS sequence"/>
</dbReference>
<dbReference type="InterPro" id="IPR011009">
    <property type="entry name" value="Kinase-like_dom_sf"/>
</dbReference>
<evidence type="ECO:0000259" key="1">
    <source>
        <dbReference type="Pfam" id="PF01636"/>
    </source>
</evidence>
<feature type="domain" description="Aminoglycoside phosphotransferase" evidence="1">
    <location>
        <begin position="213"/>
        <end position="309"/>
    </location>
</feature>
<accession>A0A2H1HJM8</accession>
<evidence type="ECO:0000313" key="2">
    <source>
        <dbReference type="EMBL" id="SMX63143.1"/>
    </source>
</evidence>
<dbReference type="AlphaFoldDB" id="A0A2H1HJM8"/>
<dbReference type="EMBL" id="FXYZ01000001">
    <property type="protein sequence ID" value="SMX63143.1"/>
    <property type="molecule type" value="Genomic_DNA"/>
</dbReference>
<dbReference type="InterPro" id="IPR002575">
    <property type="entry name" value="Aminoglycoside_PTrfase"/>
</dbReference>
<evidence type="ECO:0000313" key="3">
    <source>
        <dbReference type="Proteomes" id="UP000234327"/>
    </source>
</evidence>
<reference evidence="2 3" key="1">
    <citation type="submission" date="2017-03" db="EMBL/GenBank/DDBJ databases">
        <authorList>
            <person name="Afonso C.L."/>
            <person name="Miller P.J."/>
            <person name="Scott M.A."/>
            <person name="Spackman E."/>
            <person name="Goraichik I."/>
            <person name="Dimitrov K.M."/>
            <person name="Suarez D.L."/>
            <person name="Swayne D.E."/>
        </authorList>
    </citation>
    <scope>NUCLEOTIDE SEQUENCE [LARGE SCALE GENOMIC DNA]</scope>
    <source>
        <strain evidence="3">6(3)</strain>
    </source>
</reference>
<proteinExistence type="predicted"/>
<sequence length="379" mass="40710">MTPGPAAQTVSDIPEFVTIEGQKWTVCRAWPASRGRIALEAQHGSAIRSGFLSNGRVDMLEEGRDSKLPGLERLLGTAGNRVVSHRPGKRAVIRLADGRFAKCVRSSKADGIVAGQDRAEAFRNGFALPTVLTADDSTVVLSALPGVELHDPQRLGADWSRAWAEALDAWALAASTTNSTTETDMTAGADTSAATNTIAAAMPSMPVHSASSEVQVLNEWRDRARVHLGEKLAEVDALITQVSADLLSDGASLADGNNSSAGERNWGPIHRDLHDKQVMWDPVAGPGLLDVDTACLGERELDLGNLRAHAQWRSHQGIWTQDDAEVVIGEISRITSASGLDPDRARTYERSALVRLACVYAFRPRWAPHTGVLLEAAHE</sequence>
<name>A0A2H1HJM8_BREAU</name>
<dbReference type="Gene3D" id="3.90.1200.10">
    <property type="match status" value="1"/>
</dbReference>
<gene>
    <name evidence="2" type="ORF">BAURA63_00197</name>
</gene>
<dbReference type="SUPFAM" id="SSF56112">
    <property type="entry name" value="Protein kinase-like (PK-like)"/>
    <property type="match status" value="1"/>
</dbReference>
<protein>
    <recommendedName>
        <fullName evidence="1">Aminoglycoside phosphotransferase domain-containing protein</fullName>
    </recommendedName>
</protein>
<organism evidence="2 3">
    <name type="scientific">Brevibacterium aurantiacum</name>
    <dbReference type="NCBI Taxonomy" id="273384"/>
    <lineage>
        <taxon>Bacteria</taxon>
        <taxon>Bacillati</taxon>
        <taxon>Actinomycetota</taxon>
        <taxon>Actinomycetes</taxon>
        <taxon>Micrococcales</taxon>
        <taxon>Brevibacteriaceae</taxon>
        <taxon>Brevibacterium</taxon>
    </lineage>
</organism>